<feature type="compositionally biased region" description="Pro residues" evidence="1">
    <location>
        <begin position="32"/>
        <end position="63"/>
    </location>
</feature>
<evidence type="ECO:0000313" key="2">
    <source>
        <dbReference type="EMBL" id="MBB4844019.1"/>
    </source>
</evidence>
<reference evidence="2 3" key="1">
    <citation type="submission" date="2020-08" db="EMBL/GenBank/DDBJ databases">
        <title>Functional genomics of gut bacteria from endangered species of beetles.</title>
        <authorList>
            <person name="Carlos-Shanley C."/>
        </authorList>
    </citation>
    <scope>NUCLEOTIDE SEQUENCE [LARGE SCALE GENOMIC DNA]</scope>
    <source>
        <strain evidence="2 3">S00239</strain>
    </source>
</reference>
<protein>
    <submittedName>
        <fullName evidence="2">Uncharacterized protein</fullName>
    </submittedName>
</protein>
<dbReference type="PROSITE" id="PS51257">
    <property type="entry name" value="PROKAR_LIPOPROTEIN"/>
    <property type="match status" value="1"/>
</dbReference>
<keyword evidence="3" id="KW-1185">Reference proteome</keyword>
<name>A0A840LD74_9BURK</name>
<organism evidence="2 3">
    <name type="scientific">Roseateles oligotrophus</name>
    <dbReference type="NCBI Taxonomy" id="1769250"/>
    <lineage>
        <taxon>Bacteria</taxon>
        <taxon>Pseudomonadati</taxon>
        <taxon>Pseudomonadota</taxon>
        <taxon>Betaproteobacteria</taxon>
        <taxon>Burkholderiales</taxon>
        <taxon>Sphaerotilaceae</taxon>
        <taxon>Roseateles</taxon>
    </lineage>
</organism>
<accession>A0A840LD74</accession>
<dbReference type="InterPro" id="IPR006311">
    <property type="entry name" value="TAT_signal"/>
</dbReference>
<dbReference type="PROSITE" id="PS51318">
    <property type="entry name" value="TAT"/>
    <property type="match status" value="1"/>
</dbReference>
<gene>
    <name evidence="2" type="ORF">HNP55_002555</name>
</gene>
<dbReference type="AlphaFoldDB" id="A0A840LD74"/>
<dbReference type="RefSeq" id="WP_184299857.1">
    <property type="nucleotide sequence ID" value="NZ_JACHLP010000005.1"/>
</dbReference>
<comment type="caution">
    <text evidence="2">The sequence shown here is derived from an EMBL/GenBank/DDBJ whole genome shotgun (WGS) entry which is preliminary data.</text>
</comment>
<dbReference type="EMBL" id="JACHLP010000005">
    <property type="protein sequence ID" value="MBB4844019.1"/>
    <property type="molecule type" value="Genomic_DNA"/>
</dbReference>
<feature type="region of interest" description="Disordered" evidence="1">
    <location>
        <begin position="30"/>
        <end position="63"/>
    </location>
</feature>
<dbReference type="Proteomes" id="UP000562027">
    <property type="component" value="Unassembled WGS sequence"/>
</dbReference>
<proteinExistence type="predicted"/>
<sequence>MSLISRRSFLTVSVAGQALGLAACGGGSAGSPPAPAPLPAPAPAPVPPAPIPPPTATPAPPPAAADWNLGPALYLVANGQVSLDLATSLPSGYAKGGVFGVDASGTPLPAGLTLTPAGLLSAEPGASLGSLAGLVFSYQEP</sequence>
<evidence type="ECO:0000256" key="1">
    <source>
        <dbReference type="SAM" id="MobiDB-lite"/>
    </source>
</evidence>
<evidence type="ECO:0000313" key="3">
    <source>
        <dbReference type="Proteomes" id="UP000562027"/>
    </source>
</evidence>